<organism evidence="2 3">
    <name type="scientific">Flavobacterium macacae</name>
    <dbReference type="NCBI Taxonomy" id="2488993"/>
    <lineage>
        <taxon>Bacteria</taxon>
        <taxon>Pseudomonadati</taxon>
        <taxon>Bacteroidota</taxon>
        <taxon>Flavobacteriia</taxon>
        <taxon>Flavobacteriales</taxon>
        <taxon>Flavobacteriaceae</taxon>
        <taxon>Flavobacterium</taxon>
    </lineage>
</organism>
<keyword evidence="1" id="KW-1133">Transmembrane helix</keyword>
<keyword evidence="1" id="KW-0472">Membrane</keyword>
<evidence type="ECO:0000256" key="1">
    <source>
        <dbReference type="SAM" id="Phobius"/>
    </source>
</evidence>
<dbReference type="RefSeq" id="WP_125011376.1">
    <property type="nucleotide sequence ID" value="NZ_RQVR01000002.1"/>
</dbReference>
<dbReference type="EMBL" id="RQVR01000002">
    <property type="protein sequence ID" value="RRJ93584.1"/>
    <property type="molecule type" value="Genomic_DNA"/>
</dbReference>
<evidence type="ECO:0000313" key="3">
    <source>
        <dbReference type="Proteomes" id="UP000271937"/>
    </source>
</evidence>
<name>A0A3P3WFY0_9FLAO</name>
<sequence length="147" mass="16818">MLLPFGIPSFFRLQVRSGAGQVNFPFLFFEAWPRISLTWAARMSGSAIMGVARLDVHLGLPNVFFKLRAVRLRVFFLLLPVRLSANVCLFWACGRRLKTRIGEKKARPNAIFVLLIGDKGFSSKNRTILFLRCFLILPLHRILKKTN</sequence>
<accession>A0A3P3WFY0</accession>
<proteinExistence type="predicted"/>
<dbReference type="AlphaFoldDB" id="A0A3P3WFY0"/>
<feature type="transmembrane region" description="Helical" evidence="1">
    <location>
        <begin position="74"/>
        <end position="94"/>
    </location>
</feature>
<gene>
    <name evidence="2" type="ORF">EG849_01760</name>
</gene>
<keyword evidence="3" id="KW-1185">Reference proteome</keyword>
<reference evidence="2 3" key="1">
    <citation type="submission" date="2018-11" db="EMBL/GenBank/DDBJ databases">
        <title>Flavobacterium sp. nov., YIM 102600 draft genome.</title>
        <authorList>
            <person name="Li G."/>
            <person name="Jiang Y."/>
        </authorList>
    </citation>
    <scope>NUCLEOTIDE SEQUENCE [LARGE SCALE GENOMIC DNA]</scope>
    <source>
        <strain evidence="2 3">YIM 102600</strain>
    </source>
</reference>
<evidence type="ECO:0000313" key="2">
    <source>
        <dbReference type="EMBL" id="RRJ93584.1"/>
    </source>
</evidence>
<dbReference type="Proteomes" id="UP000271937">
    <property type="component" value="Unassembled WGS sequence"/>
</dbReference>
<keyword evidence="1" id="KW-0812">Transmembrane</keyword>
<comment type="caution">
    <text evidence="2">The sequence shown here is derived from an EMBL/GenBank/DDBJ whole genome shotgun (WGS) entry which is preliminary data.</text>
</comment>
<protein>
    <submittedName>
        <fullName evidence="2">Uncharacterized protein</fullName>
    </submittedName>
</protein>